<dbReference type="KEGG" id="shh:ShL2_01300"/>
<comment type="caution">
    <text evidence="1">The sequence shown here is derived from an EMBL/GenBank/DDBJ whole genome shotgun (WGS) entry which is preliminary data.</text>
</comment>
<gene>
    <name evidence="1" type="ORF">CV019_08000</name>
</gene>
<evidence type="ECO:0000313" key="1">
    <source>
        <dbReference type="EMBL" id="PPJ74382.1"/>
    </source>
</evidence>
<dbReference type="Proteomes" id="UP000238153">
    <property type="component" value="Unassembled WGS sequence"/>
</dbReference>
<dbReference type="RefSeq" id="WP_046309249.1">
    <property type="nucleotide sequence ID" value="NZ_CAWLDF010000058.1"/>
</dbReference>
<organism evidence="1 2">
    <name type="scientific">Staphylococcus haemolyticus</name>
    <dbReference type="NCBI Taxonomy" id="1283"/>
    <lineage>
        <taxon>Bacteria</taxon>
        <taxon>Bacillati</taxon>
        <taxon>Bacillota</taxon>
        <taxon>Bacilli</taxon>
        <taxon>Bacillales</taxon>
        <taxon>Staphylococcaceae</taxon>
        <taxon>Staphylococcus</taxon>
    </lineage>
</organism>
<accession>A0A7Z1N3P8</accession>
<dbReference type="EMBL" id="PGWX01000320">
    <property type="protein sequence ID" value="PPJ74382.1"/>
    <property type="molecule type" value="Genomic_DNA"/>
</dbReference>
<name>A0A7Z1N3P8_STAHA</name>
<proteinExistence type="predicted"/>
<dbReference type="AlphaFoldDB" id="A0A7Z1N3P8"/>
<reference evidence="1 2" key="1">
    <citation type="submission" date="2017-11" db="EMBL/GenBank/DDBJ databases">
        <authorList>
            <person name="Founou R.C."/>
            <person name="Founou L."/>
            <person name="Allam M."/>
            <person name="Ismail A."/>
            <person name="Essack S.Y."/>
        </authorList>
    </citation>
    <scope>NUCLEOTIDE SEQUENCE [LARGE SCALE GENOMIC DNA]</scope>
    <source>
        <strain evidence="1 2">G811N2B1</strain>
    </source>
</reference>
<sequence>MLCCVNRDVKQCIENVNTLSSQTIFTITDLLGQDYYDSLDSAEQSFIDFKFHELILRGEIMNVVIKEESEHDKHRYNIKLNQFKLKQKVCRTSF</sequence>
<protein>
    <submittedName>
        <fullName evidence="1">Uncharacterized protein</fullName>
    </submittedName>
</protein>
<evidence type="ECO:0000313" key="2">
    <source>
        <dbReference type="Proteomes" id="UP000238153"/>
    </source>
</evidence>